<sequence length="431" mass="47781">MKRDYLESVRAELDKCVKCASCQAGCFTYELSASETLNARGKIRLAQGVLEEELKISPRLENDFSKCLSCMNCVTACPSGVDTMKVFAATRAVIQNQRGSGLIAGFIFKWILPHPNRLNLLAKIVGLGSIPYKLAPKWLARFLPFSPDGIKRVTPNFLQRNLRSMVGEINKPKGSGDKNKAKRALFFSGCMTDLAFPQTGLRVIEKLQEAGLEVIFPNDQTCCGAPTYYSGDMETSKLLAQKNMEAIMAYNPDYIVYSCATCGSVLGETYPKLFPGDERVMEFAEKVIDFQKFLFELKVRPVLESVSGEKLKVTYHDPCHLKRGMGVHEEPREFIKSLPNVEYIEMEGADRCCGGSGTFALKHYGMSMDIGKYKADMVKKSGADIVVTACPSCQLQLADSLNRFGVDVPVAHTADLLEYAMEVGERERVGK</sequence>
<dbReference type="SUPFAM" id="SSF46548">
    <property type="entry name" value="alpha-helical ferredoxin"/>
    <property type="match status" value="1"/>
</dbReference>
<dbReference type="PROSITE" id="PS00198">
    <property type="entry name" value="4FE4S_FER_1"/>
    <property type="match status" value="1"/>
</dbReference>
<keyword evidence="1" id="KW-0004">4Fe-4S</keyword>
<dbReference type="EMBL" id="UOGE01000083">
    <property type="protein sequence ID" value="VAX23236.1"/>
    <property type="molecule type" value="Genomic_DNA"/>
</dbReference>
<evidence type="ECO:0000313" key="7">
    <source>
        <dbReference type="EMBL" id="VAX23236.1"/>
    </source>
</evidence>
<evidence type="ECO:0000256" key="4">
    <source>
        <dbReference type="ARBA" id="ARBA00023004"/>
    </source>
</evidence>
<dbReference type="PANTHER" id="PTHR32479:SF20">
    <property type="entry name" value="GLYCOLATE OXIDASE IRON-SULFUR SUBUNIT"/>
    <property type="match status" value="1"/>
</dbReference>
<evidence type="ECO:0000259" key="6">
    <source>
        <dbReference type="PROSITE" id="PS51379"/>
    </source>
</evidence>
<dbReference type="InterPro" id="IPR017896">
    <property type="entry name" value="4Fe4S_Fe-S-bd"/>
</dbReference>
<evidence type="ECO:0000256" key="5">
    <source>
        <dbReference type="ARBA" id="ARBA00023014"/>
    </source>
</evidence>
<dbReference type="InterPro" id="IPR009051">
    <property type="entry name" value="Helical_ferredxn"/>
</dbReference>
<dbReference type="Gene3D" id="1.10.1060.10">
    <property type="entry name" value="Alpha-helical ferredoxin"/>
    <property type="match status" value="1"/>
</dbReference>
<dbReference type="Pfam" id="PF13183">
    <property type="entry name" value="Fer4_8"/>
    <property type="match status" value="1"/>
</dbReference>
<dbReference type="PANTHER" id="PTHR32479">
    <property type="entry name" value="GLYCOLATE OXIDASE IRON-SULFUR SUBUNIT"/>
    <property type="match status" value="1"/>
</dbReference>
<organism evidence="7">
    <name type="scientific">hydrothermal vent metagenome</name>
    <dbReference type="NCBI Taxonomy" id="652676"/>
    <lineage>
        <taxon>unclassified sequences</taxon>
        <taxon>metagenomes</taxon>
        <taxon>ecological metagenomes</taxon>
    </lineage>
</organism>
<dbReference type="InterPro" id="IPR012257">
    <property type="entry name" value="Glc_ox_4Fe-4S"/>
</dbReference>
<accession>A0A3B1BY32</accession>
<keyword evidence="5" id="KW-0411">Iron-sulfur</keyword>
<dbReference type="AlphaFoldDB" id="A0A3B1BY32"/>
<dbReference type="InterPro" id="IPR004017">
    <property type="entry name" value="Cys_rich_dom"/>
</dbReference>
<dbReference type="PROSITE" id="PS51379">
    <property type="entry name" value="4FE4S_FER_2"/>
    <property type="match status" value="1"/>
</dbReference>
<reference evidence="7" key="1">
    <citation type="submission" date="2018-06" db="EMBL/GenBank/DDBJ databases">
        <authorList>
            <person name="Zhirakovskaya E."/>
        </authorList>
    </citation>
    <scope>NUCLEOTIDE SEQUENCE</scope>
</reference>
<evidence type="ECO:0000256" key="3">
    <source>
        <dbReference type="ARBA" id="ARBA00022737"/>
    </source>
</evidence>
<evidence type="ECO:0000256" key="1">
    <source>
        <dbReference type="ARBA" id="ARBA00022485"/>
    </source>
</evidence>
<keyword evidence="3" id="KW-0677">Repeat</keyword>
<proteinExistence type="predicted"/>
<dbReference type="InterPro" id="IPR017900">
    <property type="entry name" value="4Fe4S_Fe_S_CS"/>
</dbReference>
<dbReference type="Pfam" id="PF02754">
    <property type="entry name" value="CCG"/>
    <property type="match status" value="2"/>
</dbReference>
<name>A0A3B1BY32_9ZZZZ</name>
<dbReference type="GO" id="GO:0016491">
    <property type="term" value="F:oxidoreductase activity"/>
    <property type="evidence" value="ECO:0007669"/>
    <property type="project" value="UniProtKB-ARBA"/>
</dbReference>
<keyword evidence="2" id="KW-0479">Metal-binding</keyword>
<dbReference type="PIRSF" id="PIRSF000139">
    <property type="entry name" value="Glc_ox_4Fe-4S"/>
    <property type="match status" value="1"/>
</dbReference>
<protein>
    <recommendedName>
        <fullName evidence="6">4Fe-4S ferredoxin-type domain-containing protein</fullName>
    </recommendedName>
</protein>
<dbReference type="GO" id="GO:0046872">
    <property type="term" value="F:metal ion binding"/>
    <property type="evidence" value="ECO:0007669"/>
    <property type="project" value="UniProtKB-KW"/>
</dbReference>
<feature type="domain" description="4Fe-4S ferredoxin-type" evidence="6">
    <location>
        <begin position="58"/>
        <end position="87"/>
    </location>
</feature>
<evidence type="ECO:0000256" key="2">
    <source>
        <dbReference type="ARBA" id="ARBA00022723"/>
    </source>
</evidence>
<gene>
    <name evidence="7" type="ORF">MNBD_NITROSPINAE02-1961</name>
</gene>
<keyword evidence="4" id="KW-0408">Iron</keyword>
<dbReference type="GO" id="GO:0051539">
    <property type="term" value="F:4 iron, 4 sulfur cluster binding"/>
    <property type="evidence" value="ECO:0007669"/>
    <property type="project" value="UniProtKB-KW"/>
</dbReference>